<evidence type="ECO:0000256" key="1">
    <source>
        <dbReference type="ARBA" id="ARBA00004651"/>
    </source>
</evidence>
<dbReference type="InterPro" id="IPR015867">
    <property type="entry name" value="N-reg_PII/ATP_PRibTrfase_C"/>
</dbReference>
<dbReference type="Pfam" id="PF10035">
    <property type="entry name" value="DUF2179"/>
    <property type="match status" value="1"/>
</dbReference>
<sequence>MMNEALSPTPYSQRPWHAKLMKSQPFLDAVYILLGALFQAIGYSIFIAPANIVPGGVYGITIALNHLTKGMFSFAPEGFPIGITALFFNVPLLLLALKKLGISSAGKTVATFLLISLFTDFISSMTKDMGLIGNDRLLSAFYGGAIIGVGVYLIFKAGSTSAGTDVLSRVIASGRNFKLSDTIIVIDSIVVVFGLIAFRDWTVPLYSWLTIIVYGQVVNFLQPENPKRAVFIVSSKIDEIKEALVHKLDVRGTLIKGRGMYMDEEREIIFTIVERKKLPILKDCVKSVDYSAFISTMDASHDMINQPSKP</sequence>
<dbReference type="InterPro" id="IPR051461">
    <property type="entry name" value="UPF0750_membrane"/>
</dbReference>
<dbReference type="PIRSF" id="PIRSF006483">
    <property type="entry name" value="Membrane_protein_YitT"/>
    <property type="match status" value="1"/>
</dbReference>
<reference evidence="6 7" key="1">
    <citation type="submission" date="2019-03" db="EMBL/GenBank/DDBJ databases">
        <title>Porphyromonas levii Isolated from the Uterus of Dairy Cows.</title>
        <authorList>
            <person name="Francis A.M."/>
        </authorList>
    </citation>
    <scope>NUCLEOTIDE SEQUENCE [LARGE SCALE GENOMIC DNA]</scope>
    <source>
        <strain evidence="6 7">AF5678</strain>
    </source>
</reference>
<evidence type="ECO:0000256" key="5">
    <source>
        <dbReference type="ARBA" id="ARBA00023136"/>
    </source>
</evidence>
<comment type="caution">
    <text evidence="6">The sequence shown here is derived from an EMBL/GenBank/DDBJ whole genome shotgun (WGS) entry which is preliminary data.</text>
</comment>
<dbReference type="AlphaFoldDB" id="A0A4Y8WSG5"/>
<gene>
    <name evidence="6" type="ORF">E4P47_02330</name>
</gene>
<dbReference type="Gene3D" id="3.30.70.120">
    <property type="match status" value="1"/>
</dbReference>
<evidence type="ECO:0000313" key="7">
    <source>
        <dbReference type="Proteomes" id="UP000297225"/>
    </source>
</evidence>
<dbReference type="STRING" id="1122973.GCA_000379925_01571"/>
<evidence type="ECO:0000313" key="6">
    <source>
        <dbReference type="EMBL" id="TFH96430.1"/>
    </source>
</evidence>
<keyword evidence="2" id="KW-1003">Cell membrane</keyword>
<dbReference type="InterPro" id="IPR019264">
    <property type="entry name" value="DUF2179"/>
</dbReference>
<evidence type="ECO:0000256" key="4">
    <source>
        <dbReference type="ARBA" id="ARBA00022989"/>
    </source>
</evidence>
<dbReference type="Pfam" id="PF02588">
    <property type="entry name" value="YitT_membrane"/>
    <property type="match status" value="1"/>
</dbReference>
<dbReference type="InterPro" id="IPR003740">
    <property type="entry name" value="YitT"/>
</dbReference>
<keyword evidence="5" id="KW-0472">Membrane</keyword>
<comment type="subcellular location">
    <subcellularLocation>
        <location evidence="1">Cell membrane</location>
        <topology evidence="1">Multi-pass membrane protein</topology>
    </subcellularLocation>
</comment>
<accession>A0A4Y8WSG5</accession>
<protein>
    <submittedName>
        <fullName evidence="6">YitT family protein</fullName>
    </submittedName>
</protein>
<dbReference type="PANTHER" id="PTHR33545">
    <property type="entry name" value="UPF0750 MEMBRANE PROTEIN YITT-RELATED"/>
    <property type="match status" value="1"/>
</dbReference>
<evidence type="ECO:0000256" key="2">
    <source>
        <dbReference type="ARBA" id="ARBA00022475"/>
    </source>
</evidence>
<name>A0A4Y8WSG5_9PORP</name>
<dbReference type="GO" id="GO:0005886">
    <property type="term" value="C:plasma membrane"/>
    <property type="evidence" value="ECO:0007669"/>
    <property type="project" value="UniProtKB-SubCell"/>
</dbReference>
<dbReference type="EMBL" id="SPNC01000020">
    <property type="protein sequence ID" value="TFH96430.1"/>
    <property type="molecule type" value="Genomic_DNA"/>
</dbReference>
<evidence type="ECO:0000256" key="3">
    <source>
        <dbReference type="ARBA" id="ARBA00022692"/>
    </source>
</evidence>
<keyword evidence="4" id="KW-1133">Transmembrane helix</keyword>
<organism evidence="6 7">
    <name type="scientific">Porphyromonas levii</name>
    <dbReference type="NCBI Taxonomy" id="28114"/>
    <lineage>
        <taxon>Bacteria</taxon>
        <taxon>Pseudomonadati</taxon>
        <taxon>Bacteroidota</taxon>
        <taxon>Bacteroidia</taxon>
        <taxon>Bacteroidales</taxon>
        <taxon>Porphyromonadaceae</taxon>
        <taxon>Porphyromonas</taxon>
    </lineage>
</organism>
<dbReference type="OrthoDB" id="1422399at2"/>
<dbReference type="PANTHER" id="PTHR33545:SF5">
    <property type="entry name" value="UPF0750 MEMBRANE PROTEIN YITT"/>
    <property type="match status" value="1"/>
</dbReference>
<dbReference type="Proteomes" id="UP000297225">
    <property type="component" value="Unassembled WGS sequence"/>
</dbReference>
<keyword evidence="7" id="KW-1185">Reference proteome</keyword>
<proteinExistence type="predicted"/>
<dbReference type="CDD" id="cd16380">
    <property type="entry name" value="YitT_C"/>
    <property type="match status" value="1"/>
</dbReference>
<keyword evidence="3" id="KW-0812">Transmembrane</keyword>